<protein>
    <submittedName>
        <fullName evidence="1">Uncharacterized protein</fullName>
    </submittedName>
</protein>
<evidence type="ECO:0000313" key="1">
    <source>
        <dbReference type="EMBL" id="KAI3744471.1"/>
    </source>
</evidence>
<reference evidence="2" key="1">
    <citation type="journal article" date="2022" name="Mol. Ecol. Resour.">
        <title>The genomes of chicory, endive, great burdock and yacon provide insights into Asteraceae palaeo-polyploidization history and plant inulin production.</title>
        <authorList>
            <person name="Fan W."/>
            <person name="Wang S."/>
            <person name="Wang H."/>
            <person name="Wang A."/>
            <person name="Jiang F."/>
            <person name="Liu H."/>
            <person name="Zhao H."/>
            <person name="Xu D."/>
            <person name="Zhang Y."/>
        </authorList>
    </citation>
    <scope>NUCLEOTIDE SEQUENCE [LARGE SCALE GENOMIC DNA]</scope>
    <source>
        <strain evidence="2">cv. Yunnan</strain>
    </source>
</reference>
<reference evidence="1 2" key="2">
    <citation type="journal article" date="2022" name="Mol. Ecol. Resour.">
        <title>The genomes of chicory, endive, great burdock and yacon provide insights into Asteraceae paleo-polyploidization history and plant inulin production.</title>
        <authorList>
            <person name="Fan W."/>
            <person name="Wang S."/>
            <person name="Wang H."/>
            <person name="Wang A."/>
            <person name="Jiang F."/>
            <person name="Liu H."/>
            <person name="Zhao H."/>
            <person name="Xu D."/>
            <person name="Zhang Y."/>
        </authorList>
    </citation>
    <scope>NUCLEOTIDE SEQUENCE [LARGE SCALE GENOMIC DNA]</scope>
    <source>
        <strain evidence="2">cv. Yunnan</strain>
        <tissue evidence="1">Leaves</tissue>
    </source>
</reference>
<dbReference type="EMBL" id="CM042036">
    <property type="protein sequence ID" value="KAI3744471.1"/>
    <property type="molecule type" value="Genomic_DNA"/>
</dbReference>
<keyword evidence="2" id="KW-1185">Reference proteome</keyword>
<proteinExistence type="predicted"/>
<name>A0ACB9DDD1_9ASTR</name>
<gene>
    <name evidence="1" type="ORF">L1987_57552</name>
</gene>
<sequence length="101" mass="11920">MPHVICSDISRLIPLRSSCGIQVKSLRNRARELSPRKLSKKSEKITPSRYAKEEKKCFAVRERFQIRARLHCPAWYAKNQETFLAIREGLKFRKTLDFDIK</sequence>
<accession>A0ACB9DDD1</accession>
<evidence type="ECO:0000313" key="2">
    <source>
        <dbReference type="Proteomes" id="UP001056120"/>
    </source>
</evidence>
<organism evidence="1 2">
    <name type="scientific">Smallanthus sonchifolius</name>
    <dbReference type="NCBI Taxonomy" id="185202"/>
    <lineage>
        <taxon>Eukaryota</taxon>
        <taxon>Viridiplantae</taxon>
        <taxon>Streptophyta</taxon>
        <taxon>Embryophyta</taxon>
        <taxon>Tracheophyta</taxon>
        <taxon>Spermatophyta</taxon>
        <taxon>Magnoliopsida</taxon>
        <taxon>eudicotyledons</taxon>
        <taxon>Gunneridae</taxon>
        <taxon>Pentapetalae</taxon>
        <taxon>asterids</taxon>
        <taxon>campanulids</taxon>
        <taxon>Asterales</taxon>
        <taxon>Asteraceae</taxon>
        <taxon>Asteroideae</taxon>
        <taxon>Heliantheae alliance</taxon>
        <taxon>Millerieae</taxon>
        <taxon>Smallanthus</taxon>
    </lineage>
</organism>
<comment type="caution">
    <text evidence="1">The sequence shown here is derived from an EMBL/GenBank/DDBJ whole genome shotgun (WGS) entry which is preliminary data.</text>
</comment>
<dbReference type="Proteomes" id="UP001056120">
    <property type="component" value="Linkage Group LG19"/>
</dbReference>